<reference evidence="1" key="2">
    <citation type="submission" date="2025-09" db="UniProtKB">
        <authorList>
            <consortium name="EnsemblPlants"/>
        </authorList>
    </citation>
    <scope>IDENTIFICATION</scope>
</reference>
<sequence length="443" mass="49601">MSAAADTAAAAGKGKEKVEESAAAAGGENGRFVAYPARMVEHKVVVEDAGIFRAALEKLHAHMGTKLKVPIIGGKDLDLHQLFKEVTSRGGIDKVKAENRWREVTGSFIFPATATNASFMLKKYYMSLLYHFEQLYFFGAQGWYQQDSDPRTLSCIEVGPETQATKKRKRGSNAPSDPALSSDTVDVDVVIDGKFEHGYIATVVMGSKSTKAVLYNCTEEPSLPTPAPTISINNTDLKRGLRRRRRRKKLSTTDPRHPKPNRSGYNFFFQDQHRKLKPEYPGQDRLISKMIGERWNSLSTEDKAVYQERGVQDKQRYQNQLATYREEMRTGQPISNSVPIISNAVPIQQRFPQTEVTIDEVDSKVSKGDMLLSNQGYNSSDESDDSGGKLVQDDELHTDTSPDLIMETTDSPGRLDPLADGDQFELRRRENPKKDEKQHTPPN</sequence>
<accession>A0ACD5Z444</accession>
<protein>
    <submittedName>
        <fullName evidence="1">Uncharacterized protein</fullName>
    </submittedName>
</protein>
<dbReference type="EnsemblPlants" id="AVESA.00010b.r2.6CG1095410.2">
    <property type="protein sequence ID" value="AVESA.00010b.r2.6CG1095410.2.CDS"/>
    <property type="gene ID" value="AVESA.00010b.r2.6CG1095410"/>
</dbReference>
<proteinExistence type="predicted"/>
<evidence type="ECO:0000313" key="2">
    <source>
        <dbReference type="Proteomes" id="UP001732700"/>
    </source>
</evidence>
<evidence type="ECO:0000313" key="1">
    <source>
        <dbReference type="EnsemblPlants" id="AVESA.00010b.r2.6CG1095410.2.CDS"/>
    </source>
</evidence>
<dbReference type="Proteomes" id="UP001732700">
    <property type="component" value="Chromosome 6C"/>
</dbReference>
<reference evidence="1" key="1">
    <citation type="submission" date="2021-05" db="EMBL/GenBank/DDBJ databases">
        <authorList>
            <person name="Scholz U."/>
            <person name="Mascher M."/>
            <person name="Fiebig A."/>
        </authorList>
    </citation>
    <scope>NUCLEOTIDE SEQUENCE [LARGE SCALE GENOMIC DNA]</scope>
</reference>
<keyword evidence="2" id="KW-1185">Reference proteome</keyword>
<name>A0ACD5Z444_AVESA</name>
<organism evidence="1 2">
    <name type="scientific">Avena sativa</name>
    <name type="common">Oat</name>
    <dbReference type="NCBI Taxonomy" id="4498"/>
    <lineage>
        <taxon>Eukaryota</taxon>
        <taxon>Viridiplantae</taxon>
        <taxon>Streptophyta</taxon>
        <taxon>Embryophyta</taxon>
        <taxon>Tracheophyta</taxon>
        <taxon>Spermatophyta</taxon>
        <taxon>Magnoliopsida</taxon>
        <taxon>Liliopsida</taxon>
        <taxon>Poales</taxon>
        <taxon>Poaceae</taxon>
        <taxon>BOP clade</taxon>
        <taxon>Pooideae</taxon>
        <taxon>Poodae</taxon>
        <taxon>Poeae</taxon>
        <taxon>Poeae Chloroplast Group 1 (Aveneae type)</taxon>
        <taxon>Aveninae</taxon>
        <taxon>Avena</taxon>
    </lineage>
</organism>